<comment type="caution">
    <text evidence="1">The sequence shown here is derived from an EMBL/GenBank/DDBJ whole genome shotgun (WGS) entry which is preliminary data.</text>
</comment>
<protein>
    <submittedName>
        <fullName evidence="1">Uncharacterized protein</fullName>
    </submittedName>
</protein>
<proteinExistence type="predicted"/>
<evidence type="ECO:0000313" key="1">
    <source>
        <dbReference type="EMBL" id="KAJ9097342.1"/>
    </source>
</evidence>
<sequence>MLPITAQNFNYASVITIGVMILSGIWYALGGRRHYHGPKPNLGETHERHTENNMLAPSKDEEASEKDIARLAA</sequence>
<gene>
    <name evidence="1" type="ORF">QFC19_006810</name>
</gene>
<name>A0ACC2VDF4_9TREE</name>
<dbReference type="EMBL" id="JASBWR010000087">
    <property type="protein sequence ID" value="KAJ9097342.1"/>
    <property type="molecule type" value="Genomic_DNA"/>
</dbReference>
<reference evidence="1" key="1">
    <citation type="submission" date="2023-04" db="EMBL/GenBank/DDBJ databases">
        <title>Draft Genome sequencing of Naganishia species isolated from polar environments using Oxford Nanopore Technology.</title>
        <authorList>
            <person name="Leo P."/>
            <person name="Venkateswaran K."/>
        </authorList>
    </citation>
    <scope>NUCLEOTIDE SEQUENCE</scope>
    <source>
        <strain evidence="1">MNA-CCFEE 5261</strain>
    </source>
</reference>
<accession>A0ACC2VDF4</accession>
<organism evidence="1 2">
    <name type="scientific">Naganishia cerealis</name>
    <dbReference type="NCBI Taxonomy" id="610337"/>
    <lineage>
        <taxon>Eukaryota</taxon>
        <taxon>Fungi</taxon>
        <taxon>Dikarya</taxon>
        <taxon>Basidiomycota</taxon>
        <taxon>Agaricomycotina</taxon>
        <taxon>Tremellomycetes</taxon>
        <taxon>Filobasidiales</taxon>
        <taxon>Filobasidiaceae</taxon>
        <taxon>Naganishia</taxon>
    </lineage>
</organism>
<evidence type="ECO:0000313" key="2">
    <source>
        <dbReference type="Proteomes" id="UP001241377"/>
    </source>
</evidence>
<keyword evidence="2" id="KW-1185">Reference proteome</keyword>
<dbReference type="Proteomes" id="UP001241377">
    <property type="component" value="Unassembled WGS sequence"/>
</dbReference>